<dbReference type="Proteomes" id="UP000800200">
    <property type="component" value="Unassembled WGS sequence"/>
</dbReference>
<evidence type="ECO:0000313" key="2">
    <source>
        <dbReference type="Proteomes" id="UP000800200"/>
    </source>
</evidence>
<gene>
    <name evidence="1" type="ORF">K469DRAFT_711580</name>
</gene>
<dbReference type="AlphaFoldDB" id="A0A6A6DWX3"/>
<dbReference type="OrthoDB" id="1937642at2759"/>
<reference evidence="1" key="1">
    <citation type="journal article" date="2020" name="Stud. Mycol.">
        <title>101 Dothideomycetes genomes: a test case for predicting lifestyles and emergence of pathogens.</title>
        <authorList>
            <person name="Haridas S."/>
            <person name="Albert R."/>
            <person name="Binder M."/>
            <person name="Bloem J."/>
            <person name="Labutti K."/>
            <person name="Salamov A."/>
            <person name="Andreopoulos B."/>
            <person name="Baker S."/>
            <person name="Barry K."/>
            <person name="Bills G."/>
            <person name="Bluhm B."/>
            <person name="Cannon C."/>
            <person name="Castanera R."/>
            <person name="Culley D."/>
            <person name="Daum C."/>
            <person name="Ezra D."/>
            <person name="Gonzalez J."/>
            <person name="Henrissat B."/>
            <person name="Kuo A."/>
            <person name="Liang C."/>
            <person name="Lipzen A."/>
            <person name="Lutzoni F."/>
            <person name="Magnuson J."/>
            <person name="Mondo S."/>
            <person name="Nolan M."/>
            <person name="Ohm R."/>
            <person name="Pangilinan J."/>
            <person name="Park H.-J."/>
            <person name="Ramirez L."/>
            <person name="Alfaro M."/>
            <person name="Sun H."/>
            <person name="Tritt A."/>
            <person name="Yoshinaga Y."/>
            <person name="Zwiers L.-H."/>
            <person name="Turgeon B."/>
            <person name="Goodwin S."/>
            <person name="Spatafora J."/>
            <person name="Crous P."/>
            <person name="Grigoriev I."/>
        </authorList>
    </citation>
    <scope>NUCLEOTIDE SEQUENCE</scope>
    <source>
        <strain evidence="1">CBS 207.26</strain>
    </source>
</reference>
<organism evidence="1 2">
    <name type="scientific">Zopfia rhizophila CBS 207.26</name>
    <dbReference type="NCBI Taxonomy" id="1314779"/>
    <lineage>
        <taxon>Eukaryota</taxon>
        <taxon>Fungi</taxon>
        <taxon>Dikarya</taxon>
        <taxon>Ascomycota</taxon>
        <taxon>Pezizomycotina</taxon>
        <taxon>Dothideomycetes</taxon>
        <taxon>Dothideomycetes incertae sedis</taxon>
        <taxon>Zopfiaceae</taxon>
        <taxon>Zopfia</taxon>
    </lineage>
</organism>
<accession>A0A6A6DWX3</accession>
<dbReference type="EMBL" id="ML994646">
    <property type="protein sequence ID" value="KAF2182862.1"/>
    <property type="molecule type" value="Genomic_DNA"/>
</dbReference>
<name>A0A6A6DWX3_9PEZI</name>
<sequence>MPRAPSAHGIELKGNKVMDALKEREMQHPKAGLSLLKTFRGELCKDDTKFWVDRKEELKAMKKEKEIQMEEVEREAEGDLEGPVE</sequence>
<proteinExistence type="predicted"/>
<protein>
    <submittedName>
        <fullName evidence="1">Uncharacterized protein</fullName>
    </submittedName>
</protein>
<keyword evidence="2" id="KW-1185">Reference proteome</keyword>
<evidence type="ECO:0000313" key="1">
    <source>
        <dbReference type="EMBL" id="KAF2182862.1"/>
    </source>
</evidence>